<dbReference type="EMBL" id="HG996468">
    <property type="protein sequence ID" value="CAG1851650.1"/>
    <property type="molecule type" value="Genomic_DNA"/>
</dbReference>
<name>A0A804IHR1_MUSAM</name>
<gene>
    <name evidence="2" type="ORF">GSMUA_189160.1</name>
</gene>
<organism evidence="3 4">
    <name type="scientific">Musa acuminata subsp. malaccensis</name>
    <name type="common">Wild banana</name>
    <name type="synonym">Musa malaccensis</name>
    <dbReference type="NCBI Taxonomy" id="214687"/>
    <lineage>
        <taxon>Eukaryota</taxon>
        <taxon>Viridiplantae</taxon>
        <taxon>Streptophyta</taxon>
        <taxon>Embryophyta</taxon>
        <taxon>Tracheophyta</taxon>
        <taxon>Spermatophyta</taxon>
        <taxon>Magnoliopsida</taxon>
        <taxon>Liliopsida</taxon>
        <taxon>Zingiberales</taxon>
        <taxon>Musaceae</taxon>
        <taxon>Musa</taxon>
    </lineage>
</organism>
<feature type="compositionally biased region" description="Low complexity" evidence="1">
    <location>
        <begin position="7"/>
        <end position="16"/>
    </location>
</feature>
<evidence type="ECO:0000313" key="4">
    <source>
        <dbReference type="Proteomes" id="UP000012960"/>
    </source>
</evidence>
<protein>
    <submittedName>
        <fullName evidence="2">(wild Malaysian banana) hypothetical protein</fullName>
    </submittedName>
</protein>
<accession>A0A804IHR1</accession>
<evidence type="ECO:0000256" key="1">
    <source>
        <dbReference type="SAM" id="MobiDB-lite"/>
    </source>
</evidence>
<reference evidence="3" key="2">
    <citation type="submission" date="2021-05" db="UniProtKB">
        <authorList>
            <consortium name="EnsemblPlants"/>
        </authorList>
    </citation>
    <scope>IDENTIFICATION</scope>
    <source>
        <strain evidence="3">subsp. malaccensis</strain>
    </source>
</reference>
<dbReference type="Proteomes" id="UP000012960">
    <property type="component" value="Unplaced"/>
</dbReference>
<feature type="region of interest" description="Disordered" evidence="1">
    <location>
        <begin position="1"/>
        <end position="27"/>
    </location>
</feature>
<dbReference type="Gramene" id="Ma03_t29540.1">
    <property type="protein sequence ID" value="Ma03_p29540.1"/>
    <property type="gene ID" value="Ma03_g29540"/>
</dbReference>
<sequence length="80" mass="9223">MRRRSFHSTSVASSSSPHLDPPANPHPRQTLDRIRILWHRIRALLEVLLALRKIVIATTEVQLKGRYQGHKYGINDARSM</sequence>
<evidence type="ECO:0000313" key="2">
    <source>
        <dbReference type="EMBL" id="CAG1851650.1"/>
    </source>
</evidence>
<proteinExistence type="predicted"/>
<keyword evidence="4" id="KW-1185">Reference proteome</keyword>
<dbReference type="EnsemblPlants" id="Ma03_t29540.1">
    <property type="protein sequence ID" value="Ma03_p29540.1"/>
    <property type="gene ID" value="Ma03_g29540"/>
</dbReference>
<dbReference type="AlphaFoldDB" id="A0A804IHR1"/>
<reference evidence="2" key="1">
    <citation type="submission" date="2021-03" db="EMBL/GenBank/DDBJ databases">
        <authorList>
            <consortium name="Genoscope - CEA"/>
            <person name="William W."/>
        </authorList>
    </citation>
    <scope>NUCLEOTIDE SEQUENCE</scope>
    <source>
        <strain evidence="2">Doubled-haploid Pahang</strain>
    </source>
</reference>
<dbReference type="InParanoid" id="A0A804IHR1"/>
<evidence type="ECO:0000313" key="3">
    <source>
        <dbReference type="EnsemblPlants" id="Ma03_p29540.1"/>
    </source>
</evidence>